<evidence type="ECO:0000256" key="3">
    <source>
        <dbReference type="ARBA" id="ARBA00022692"/>
    </source>
</evidence>
<feature type="transmembrane region" description="Helical" evidence="8">
    <location>
        <begin position="20"/>
        <end position="37"/>
    </location>
</feature>
<evidence type="ECO:0000256" key="4">
    <source>
        <dbReference type="ARBA" id="ARBA00022824"/>
    </source>
</evidence>
<sequence>MANSGAKKRKTQNEKELLKIRLIMAATTIPYILYRVVYQSETFGGWLWFAYLSINALNLFAYYIITSMCKLTYDNNGELIDGGADLNQGGMTEYYFDIVYVCSIIQGLGLISDKCLYLVLVIPIFAVFKIWKTFIGPFLASRNQQQQPQEEKSKRREKMEKKQDKQKVKFVR</sequence>
<comment type="subcellular location">
    <subcellularLocation>
        <location evidence="1">Endoplasmic reticulum membrane</location>
        <topology evidence="1">Multi-pass membrane protein</topology>
    </subcellularLocation>
</comment>
<comment type="caution">
    <text evidence="9">The sequence shown here is derived from an EMBL/GenBank/DDBJ whole genome shotgun (WGS) entry which is preliminary data.</text>
</comment>
<evidence type="ECO:0000256" key="5">
    <source>
        <dbReference type="ARBA" id="ARBA00022989"/>
    </source>
</evidence>
<dbReference type="PANTHER" id="PTHR13505:SF7">
    <property type="entry name" value="TRANSMEMBRANE PROTEIN 208"/>
    <property type="match status" value="1"/>
</dbReference>
<proteinExistence type="inferred from homology"/>
<accession>A0AAN7YTB7</accession>
<evidence type="ECO:0000256" key="2">
    <source>
        <dbReference type="ARBA" id="ARBA00009950"/>
    </source>
</evidence>
<dbReference type="GO" id="GO:0006624">
    <property type="term" value="P:vacuolar protein processing"/>
    <property type="evidence" value="ECO:0007669"/>
    <property type="project" value="TreeGrafter"/>
</dbReference>
<feature type="compositionally biased region" description="Basic and acidic residues" evidence="7">
    <location>
        <begin position="149"/>
        <end position="172"/>
    </location>
</feature>
<keyword evidence="3 8" id="KW-0812">Transmembrane</keyword>
<organism evidence="9 10">
    <name type="scientific">Dictyostelium firmibasis</name>
    <dbReference type="NCBI Taxonomy" id="79012"/>
    <lineage>
        <taxon>Eukaryota</taxon>
        <taxon>Amoebozoa</taxon>
        <taxon>Evosea</taxon>
        <taxon>Eumycetozoa</taxon>
        <taxon>Dictyostelia</taxon>
        <taxon>Dictyosteliales</taxon>
        <taxon>Dictyosteliaceae</taxon>
        <taxon>Dictyostelium</taxon>
    </lineage>
</organism>
<evidence type="ECO:0000313" key="10">
    <source>
        <dbReference type="Proteomes" id="UP001344447"/>
    </source>
</evidence>
<name>A0AAN7YTB7_9MYCE</name>
<evidence type="ECO:0000313" key="9">
    <source>
        <dbReference type="EMBL" id="KAK5584254.1"/>
    </source>
</evidence>
<keyword evidence="6 8" id="KW-0472">Membrane</keyword>
<comment type="similarity">
    <text evidence="2">Belongs to the TMEM208 family.</text>
</comment>
<keyword evidence="5 8" id="KW-1133">Transmembrane helix</keyword>
<keyword evidence="10" id="KW-1185">Reference proteome</keyword>
<dbReference type="PANTHER" id="PTHR13505">
    <property type="entry name" value="TRANSMEMBRANE PROTEIN 208"/>
    <property type="match status" value="1"/>
</dbReference>
<feature type="transmembrane region" description="Helical" evidence="8">
    <location>
        <begin position="43"/>
        <end position="65"/>
    </location>
</feature>
<feature type="region of interest" description="Disordered" evidence="7">
    <location>
        <begin position="142"/>
        <end position="172"/>
    </location>
</feature>
<evidence type="ECO:0008006" key="11">
    <source>
        <dbReference type="Google" id="ProtNLM"/>
    </source>
</evidence>
<dbReference type="EMBL" id="JAVFKY010000001">
    <property type="protein sequence ID" value="KAK5584254.1"/>
    <property type="molecule type" value="Genomic_DNA"/>
</dbReference>
<evidence type="ECO:0000256" key="6">
    <source>
        <dbReference type="ARBA" id="ARBA00023136"/>
    </source>
</evidence>
<gene>
    <name evidence="9" type="ORF">RB653_005862</name>
</gene>
<dbReference type="Proteomes" id="UP001344447">
    <property type="component" value="Unassembled WGS sequence"/>
</dbReference>
<dbReference type="GO" id="GO:0005773">
    <property type="term" value="C:vacuole"/>
    <property type="evidence" value="ECO:0007669"/>
    <property type="project" value="GOC"/>
</dbReference>
<reference evidence="9 10" key="1">
    <citation type="submission" date="2023-11" db="EMBL/GenBank/DDBJ databases">
        <title>Dfirmibasis_genome.</title>
        <authorList>
            <person name="Edelbroek B."/>
            <person name="Kjellin J."/>
            <person name="Jerlstrom-Hultqvist J."/>
            <person name="Soderbom F."/>
        </authorList>
    </citation>
    <scope>NUCLEOTIDE SEQUENCE [LARGE SCALE GENOMIC DNA]</scope>
    <source>
        <strain evidence="9 10">TNS-C-14</strain>
    </source>
</reference>
<dbReference type="GO" id="GO:0005789">
    <property type="term" value="C:endoplasmic reticulum membrane"/>
    <property type="evidence" value="ECO:0007669"/>
    <property type="project" value="UniProtKB-SubCell"/>
</dbReference>
<keyword evidence="4" id="KW-0256">Endoplasmic reticulum</keyword>
<evidence type="ECO:0000256" key="7">
    <source>
        <dbReference type="SAM" id="MobiDB-lite"/>
    </source>
</evidence>
<evidence type="ECO:0000256" key="1">
    <source>
        <dbReference type="ARBA" id="ARBA00004477"/>
    </source>
</evidence>
<dbReference type="InterPro" id="IPR008506">
    <property type="entry name" value="SND2/TMEM208"/>
</dbReference>
<feature type="transmembrane region" description="Helical" evidence="8">
    <location>
        <begin position="117"/>
        <end position="140"/>
    </location>
</feature>
<dbReference type="Pfam" id="PF05620">
    <property type="entry name" value="TMEM208_SND2"/>
    <property type="match status" value="1"/>
</dbReference>
<dbReference type="AlphaFoldDB" id="A0AAN7YTB7"/>
<evidence type="ECO:0000256" key="8">
    <source>
        <dbReference type="SAM" id="Phobius"/>
    </source>
</evidence>
<protein>
    <recommendedName>
        <fullName evidence="11">Transmembrane protein 208 homolog</fullName>
    </recommendedName>
</protein>